<evidence type="ECO:0000256" key="4">
    <source>
        <dbReference type="ARBA" id="ARBA00022603"/>
    </source>
</evidence>
<evidence type="ECO:0000256" key="11">
    <source>
        <dbReference type="PIRSR" id="PIRSR000382-1"/>
    </source>
</evidence>
<reference evidence="17" key="1">
    <citation type="journal article" date="2017" name="Proc. Natl. Acad. Sci. U.S.A.">
        <title>Simulation of Deepwater Horizon oil plume reveals substrate specialization within a complex community of hydrocarbon degraders.</title>
        <authorList>
            <person name="Hu P."/>
            <person name="Dubinsky E.A."/>
            <person name="Probst A.J."/>
            <person name="Wang J."/>
            <person name="Sieber C.M.K."/>
            <person name="Tom L.M."/>
            <person name="Gardinali P."/>
            <person name="Banfield J.F."/>
            <person name="Atlas R.M."/>
            <person name="Andersen G.L."/>
        </authorList>
    </citation>
    <scope>NUCLEOTIDE SEQUENCE [LARGE SCALE GENOMIC DNA]</scope>
</reference>
<evidence type="ECO:0000256" key="10">
    <source>
        <dbReference type="HAMAP-Rule" id="MF_00172"/>
    </source>
</evidence>
<dbReference type="GO" id="GO:0032259">
    <property type="term" value="P:methylation"/>
    <property type="evidence" value="ECO:0007669"/>
    <property type="project" value="UniProtKB-KW"/>
</dbReference>
<keyword evidence="9 10" id="KW-0486">Methionine biosynthesis</keyword>
<dbReference type="PANTHER" id="PTHR30519">
    <property type="entry name" value="5-METHYLTETRAHYDROPTEROYLTRIGLUTAMATE--HOMOCYSTEINE METHYLTRANSFERASE"/>
    <property type="match status" value="1"/>
</dbReference>
<dbReference type="AlphaFoldDB" id="A0A1Y5E0F0"/>
<feature type="binding site" evidence="12">
    <location>
        <position position="682"/>
    </location>
    <ligand>
        <name>Zn(2+)</name>
        <dbReference type="ChEBI" id="CHEBI:29105"/>
        <label>1</label>
        <note>catalytic</note>
    </ligand>
</feature>
<sequence>MQIHNLGFPRIGAKRELKFSLEKYWRGDLSQVDFLTECQGRRQQNWQIQQEAGVELLPVGDFAHYDHVLNTTLLLGLAPERFTAQQHNHSDATAHSLDRNIENNALDLEFRIGRGQAPSGCECAASDMTKWFNTNYHYIVPELCTALLAKNTPVNTDNLLLHFNEAQAITDNRKAVLLGPITYLHLSVTGNEDKLALLPELLTRYQAVLTQLSDAGVQWLQLDEPVLGLELDSKWQQAFSQAYKTLNKGKLKVLLTSYFASIDHQIELIKNLDFDGLHIDTVAEQSNVPSIIERLPNDWVISLGVINGRNVWKTDLVSVYKTLQPLYQILGERLWLAPSCSLLHSPVDLNQESKLDEEFKSWLAFAKQKCQELSLLKKALVNENSDEITLYSTPALARSISKRINNEGVQQRVSALTAADFARKETFEVRKAAQQAELNLPLLPTTTIGSFPQTGDIRETRAKWRRNEINDEQYTRLIQDEIRDTIIRQEEIGLDVLVHGEAERNDMVEYFGELLDGVAFTQFAWVQSYGSRCVKPPIIFGDISRKKPMTVEWTNFAQSLTAKPVKAMLTGPITILCWSFVRDDLSREQVSKQIALAISDEVIDLVDSGTKIIQIDEPAIREGMPVKQSQWQTYLDWATASFCLSAAKAPAATQIHSHMCYSEFNDILPAIVALDTDVLTVETSRSNMSLLDAFDKQAYPNDLGPGVYDIHTPNVPEVDWMVNLLGKAQKHIPVERLWVNPDCGLKTRAWAETKLALENMVNAAKQFRKDYES</sequence>
<comment type="cofactor">
    <cofactor evidence="12">
        <name>Zn(2+)</name>
        <dbReference type="ChEBI" id="CHEBI:29105"/>
    </cofactor>
    <text evidence="12">Binds 2 Zn(2+) ions per subunit.</text>
</comment>
<accession>A0A1Y5E0F0</accession>
<feature type="binding site" evidence="11">
    <location>
        <position position="135"/>
    </location>
    <ligand>
        <name>5-methyltetrahydropteroyltri-L-glutamate</name>
        <dbReference type="ChEBI" id="CHEBI:58207"/>
    </ligand>
</feature>
<dbReference type="Gene3D" id="3.20.20.210">
    <property type="match status" value="2"/>
</dbReference>
<keyword evidence="5 10" id="KW-0028">Amino-acid biosynthesis</keyword>
<dbReference type="InterPro" id="IPR013215">
    <property type="entry name" value="Cbl-indep_Met_Synth_N"/>
</dbReference>
<feature type="binding site" evidence="11">
    <location>
        <position position="18"/>
    </location>
    <ligand>
        <name>5-methyltetrahydropteroyltri-L-glutamate</name>
        <dbReference type="ChEBI" id="CHEBI:58207"/>
    </ligand>
</feature>
<dbReference type="InterPro" id="IPR006276">
    <property type="entry name" value="Cobalamin-indep_Met_synthase"/>
</dbReference>
<feature type="binding site" evidence="10 11">
    <location>
        <begin position="448"/>
        <end position="450"/>
    </location>
    <ligand>
        <name>L-homocysteine</name>
        <dbReference type="ChEBI" id="CHEBI:58199"/>
    </ligand>
</feature>
<dbReference type="NCBIfam" id="NF003556">
    <property type="entry name" value="PRK05222.1"/>
    <property type="match status" value="1"/>
</dbReference>
<evidence type="ECO:0000256" key="2">
    <source>
        <dbReference type="ARBA" id="ARBA00004681"/>
    </source>
</evidence>
<feature type="binding site" evidence="10">
    <location>
        <position position="743"/>
    </location>
    <ligand>
        <name>Zn(2+)</name>
        <dbReference type="ChEBI" id="CHEBI:29105"/>
        <note>catalytic</note>
    </ligand>
</feature>
<feature type="binding site" evidence="12">
    <location>
        <position position="743"/>
    </location>
    <ligand>
        <name>Zn(2+)</name>
        <dbReference type="ChEBI" id="CHEBI:29105"/>
        <label>1</label>
        <note>catalytic</note>
    </ligand>
</feature>
<comment type="caution">
    <text evidence="16">The sequence shown here is derived from an EMBL/GenBank/DDBJ whole genome shotgun (WGS) entry which is preliminary data.</text>
</comment>
<dbReference type="GO" id="GO:0003871">
    <property type="term" value="F:5-methyltetrahydropteroyltriglutamate-homocysteine S-methyltransferase activity"/>
    <property type="evidence" value="ECO:0007669"/>
    <property type="project" value="UniProtKB-UniRule"/>
</dbReference>
<comment type="function">
    <text evidence="1 10">Catalyzes the transfer of a methyl group from 5-methyltetrahydrofolate to homocysteine resulting in methionine formation.</text>
</comment>
<proteinExistence type="inferred from homology"/>
<dbReference type="HAMAP" id="MF_00172">
    <property type="entry name" value="Meth_synth"/>
    <property type="match status" value="1"/>
</dbReference>
<evidence type="ECO:0000256" key="6">
    <source>
        <dbReference type="ARBA" id="ARBA00022679"/>
    </source>
</evidence>
<comment type="catalytic activity">
    <reaction evidence="10">
        <text>5-methyltetrahydropteroyltri-L-glutamate + L-homocysteine = tetrahydropteroyltri-L-glutamate + L-methionine</text>
        <dbReference type="Rhea" id="RHEA:21196"/>
        <dbReference type="ChEBI" id="CHEBI:57844"/>
        <dbReference type="ChEBI" id="CHEBI:58140"/>
        <dbReference type="ChEBI" id="CHEBI:58199"/>
        <dbReference type="ChEBI" id="CHEBI:58207"/>
        <dbReference type="EC" id="2.1.1.14"/>
    </reaction>
</comment>
<feature type="binding site" evidence="10 11">
    <location>
        <position position="616"/>
    </location>
    <ligand>
        <name>L-homocysteine</name>
        <dbReference type="ChEBI" id="CHEBI:58199"/>
    </ligand>
</feature>
<feature type="binding site" evidence="10 11">
    <location>
        <begin position="532"/>
        <end position="533"/>
    </location>
    <ligand>
        <name>5-methyltetrahydropteroyltri-L-glutamate</name>
        <dbReference type="ChEBI" id="CHEBI:58207"/>
    </ligand>
</feature>
<feature type="active site" description="Proton donor" evidence="10 13">
    <location>
        <position position="711"/>
    </location>
</feature>
<dbReference type="Pfam" id="PF08267">
    <property type="entry name" value="Meth_synt_1"/>
    <property type="match status" value="1"/>
</dbReference>
<feature type="binding site" evidence="10">
    <location>
        <position position="682"/>
    </location>
    <ligand>
        <name>Zn(2+)</name>
        <dbReference type="ChEBI" id="CHEBI:29105"/>
        <note>catalytic</note>
    </ligand>
</feature>
<protein>
    <recommendedName>
        <fullName evidence="10">5-methyltetrahydropteroyltriglutamate--homocysteine methyltransferase</fullName>
        <ecNumber evidence="10">2.1.1.14</ecNumber>
    </recommendedName>
    <alternativeName>
        <fullName evidence="10">Cobalamin-independent methionine synthase</fullName>
    </alternativeName>
    <alternativeName>
        <fullName evidence="10">Methionine synthase, vitamin-B12 independent isozyme</fullName>
    </alternativeName>
</protein>
<keyword evidence="10" id="KW-0677">Repeat</keyword>
<feature type="binding site" evidence="10">
    <location>
        <position position="501"/>
    </location>
    <ligand>
        <name>L-homocysteine</name>
        <dbReference type="ChEBI" id="CHEBI:58199"/>
    </ligand>
</feature>
<evidence type="ECO:0000256" key="13">
    <source>
        <dbReference type="PIRSR" id="PIRSR000382-3"/>
    </source>
</evidence>
<evidence type="ECO:0000256" key="5">
    <source>
        <dbReference type="ARBA" id="ARBA00022605"/>
    </source>
</evidence>
<feature type="binding site" evidence="10">
    <location>
        <position position="660"/>
    </location>
    <ligand>
        <name>Zn(2+)</name>
        <dbReference type="ChEBI" id="CHEBI:29105"/>
        <note>catalytic</note>
    </ligand>
</feature>
<feature type="domain" description="Cobalamin-independent methionine synthase MetE N-terminal" evidence="15">
    <location>
        <begin position="3"/>
        <end position="329"/>
    </location>
</feature>
<feature type="binding site" evidence="12">
    <location>
        <position position="658"/>
    </location>
    <ligand>
        <name>Zn(2+)</name>
        <dbReference type="ChEBI" id="CHEBI:29105"/>
        <label>2</label>
    </ligand>
</feature>
<feature type="binding site" evidence="10">
    <location>
        <position position="658"/>
    </location>
    <ligand>
        <name>Zn(2+)</name>
        <dbReference type="ChEBI" id="CHEBI:29105"/>
        <note>catalytic</note>
    </ligand>
</feature>
<evidence type="ECO:0000259" key="15">
    <source>
        <dbReference type="Pfam" id="PF08267"/>
    </source>
</evidence>
<feature type="binding site" evidence="10 11">
    <location>
        <position position="578"/>
    </location>
    <ligand>
        <name>5-methyltetrahydropteroyltri-L-glutamate</name>
        <dbReference type="ChEBI" id="CHEBI:58207"/>
    </ligand>
</feature>
<dbReference type="NCBIfam" id="TIGR01371">
    <property type="entry name" value="met_syn_B12ind"/>
    <property type="match status" value="1"/>
</dbReference>
<evidence type="ECO:0000256" key="12">
    <source>
        <dbReference type="PIRSR" id="PIRSR000382-2"/>
    </source>
</evidence>
<dbReference type="GO" id="GO:0008270">
    <property type="term" value="F:zinc ion binding"/>
    <property type="evidence" value="ECO:0007669"/>
    <property type="project" value="InterPro"/>
</dbReference>
<feature type="binding site" evidence="10 11">
    <location>
        <position position="501"/>
    </location>
    <ligand>
        <name>L-methionine</name>
        <dbReference type="ChEBI" id="CHEBI:57844"/>
    </ligand>
</feature>
<evidence type="ECO:0000256" key="7">
    <source>
        <dbReference type="ARBA" id="ARBA00022723"/>
    </source>
</evidence>
<name>A0A1Y5E0F0_COLPS</name>
<dbReference type="EMBL" id="MAAF01000120">
    <property type="protein sequence ID" value="OUR74896.1"/>
    <property type="molecule type" value="Genomic_DNA"/>
</dbReference>
<comment type="cofactor">
    <cofactor evidence="10">
        <name>Zn(2+)</name>
        <dbReference type="ChEBI" id="CHEBI:29105"/>
    </cofactor>
    <text evidence="10">Binds 1 zinc ion per subunit.</text>
</comment>
<evidence type="ECO:0000256" key="8">
    <source>
        <dbReference type="ARBA" id="ARBA00022833"/>
    </source>
</evidence>
<dbReference type="EC" id="2.1.1.14" evidence="10"/>
<dbReference type="InterPro" id="IPR038071">
    <property type="entry name" value="UROD/MetE-like_sf"/>
</dbReference>
<dbReference type="PIRSF" id="PIRSF000382">
    <property type="entry name" value="MeTrfase_B12_ind"/>
    <property type="match status" value="1"/>
</dbReference>
<keyword evidence="4 10" id="KW-0489">Methyltransferase</keyword>
<feature type="binding site" evidence="10 11">
    <location>
        <position position="616"/>
    </location>
    <ligand>
        <name>L-methionine</name>
        <dbReference type="ChEBI" id="CHEBI:57844"/>
    </ligand>
</feature>
<keyword evidence="7 10" id="KW-0479">Metal-binding</keyword>
<comment type="similarity">
    <text evidence="3 10">Belongs to the vitamin-B12 independent methionine synthase family.</text>
</comment>
<feature type="binding site" evidence="12">
    <location>
        <position position="660"/>
    </location>
    <ligand>
        <name>Zn(2+)</name>
        <dbReference type="ChEBI" id="CHEBI:29105"/>
        <label>1</label>
        <note>catalytic</note>
    </ligand>
</feature>
<evidence type="ECO:0000259" key="14">
    <source>
        <dbReference type="Pfam" id="PF01717"/>
    </source>
</evidence>
<feature type="binding site" evidence="10">
    <location>
        <begin position="15"/>
        <end position="18"/>
    </location>
    <ligand>
        <name>5-methyltetrahydropteroyltri-L-glutamate</name>
        <dbReference type="ChEBI" id="CHEBI:58207"/>
    </ligand>
</feature>
<dbReference type="Pfam" id="PF01717">
    <property type="entry name" value="Meth_synt_2"/>
    <property type="match status" value="1"/>
</dbReference>
<feature type="domain" description="Cobalamin-independent methionine synthase MetE C-terminal/archaeal" evidence="14">
    <location>
        <begin position="443"/>
        <end position="765"/>
    </location>
</feature>
<gene>
    <name evidence="10" type="primary">metE</name>
    <name evidence="16" type="ORF">A9Q75_19330</name>
</gene>
<evidence type="ECO:0000256" key="1">
    <source>
        <dbReference type="ARBA" id="ARBA00002777"/>
    </source>
</evidence>
<dbReference type="UniPathway" id="UPA00051">
    <property type="reaction ID" value="UER00082"/>
</dbReference>
<feature type="binding site" evidence="10">
    <location>
        <position position="622"/>
    </location>
    <ligand>
        <name>5-methyltetrahydropteroyltri-L-glutamate</name>
        <dbReference type="ChEBI" id="CHEBI:58207"/>
    </ligand>
</feature>
<evidence type="ECO:0000313" key="17">
    <source>
        <dbReference type="Proteomes" id="UP000243053"/>
    </source>
</evidence>
<organism evidence="16 17">
    <name type="scientific">Colwellia psychrerythraea</name>
    <name type="common">Vibrio psychroerythus</name>
    <dbReference type="NCBI Taxonomy" id="28229"/>
    <lineage>
        <taxon>Bacteria</taxon>
        <taxon>Pseudomonadati</taxon>
        <taxon>Pseudomonadota</taxon>
        <taxon>Gammaproteobacteria</taxon>
        <taxon>Alteromonadales</taxon>
        <taxon>Colwelliaceae</taxon>
        <taxon>Colwellia</taxon>
    </lineage>
</organism>
<evidence type="ECO:0000256" key="9">
    <source>
        <dbReference type="ARBA" id="ARBA00023167"/>
    </source>
</evidence>
<keyword evidence="8 10" id="KW-0862">Zinc</keyword>
<dbReference type="Proteomes" id="UP000243053">
    <property type="component" value="Unassembled WGS sequence"/>
</dbReference>
<dbReference type="GO" id="GO:0009086">
    <property type="term" value="P:methionine biosynthetic process"/>
    <property type="evidence" value="ECO:0007669"/>
    <property type="project" value="UniProtKB-UniRule"/>
</dbReference>
<feature type="binding site" evidence="10 11">
    <location>
        <begin position="448"/>
        <end position="450"/>
    </location>
    <ligand>
        <name>L-methionine</name>
        <dbReference type="ChEBI" id="CHEBI:57844"/>
    </ligand>
</feature>
<evidence type="ECO:0000256" key="3">
    <source>
        <dbReference type="ARBA" id="ARBA00009553"/>
    </source>
</evidence>
<dbReference type="CDD" id="cd03312">
    <property type="entry name" value="CIMS_N_terminal_like"/>
    <property type="match status" value="1"/>
</dbReference>
<dbReference type="InterPro" id="IPR002629">
    <property type="entry name" value="Met_Synth_C/arc"/>
</dbReference>
<feature type="binding site" evidence="10">
    <location>
        <position position="130"/>
    </location>
    <ligand>
        <name>5-methyltetrahydropteroyltri-L-glutamate</name>
        <dbReference type="ChEBI" id="CHEBI:58207"/>
    </ligand>
</feature>
<comment type="pathway">
    <text evidence="2 10">Amino-acid biosynthesis; L-methionine biosynthesis via de novo pathway; L-methionine from L-homocysteine (MetE route): step 1/1.</text>
</comment>
<dbReference type="CDD" id="cd03311">
    <property type="entry name" value="CIMS_C_terminal_like"/>
    <property type="match status" value="1"/>
</dbReference>
<dbReference type="SUPFAM" id="SSF51726">
    <property type="entry name" value="UROD/MetE-like"/>
    <property type="match status" value="2"/>
</dbReference>
<keyword evidence="6 10" id="KW-0808">Transferase</keyword>
<evidence type="ECO:0000313" key="16">
    <source>
        <dbReference type="EMBL" id="OUR74896.1"/>
    </source>
</evidence>